<sequence length="234" mass="25546">MLMKQPRPFKFSWPRIGTVQPSSNRTEKMHVHRVNAVKKMHPPQQPLPDVVSPAPQAQPAVPTVVISAKNVADMLIMPNFYVLLTVYFFNDWIGTVHATTAVDYGRDKGASLESANYLQTWSSIGELLGRTVLPFFSDKVPVGHSLFGAAALIGSSLALVGMSFNQSLPWFATLNGSLGFFQGYVTCVRGVLVTDFLGLERQPVFSGFVGLSLLPISLANPTIIGEQHFPCLSL</sequence>
<feature type="transmembrane region" description="Helical" evidence="6">
    <location>
        <begin position="204"/>
        <end position="224"/>
    </location>
</feature>
<accession>A0A9J6GR43</accession>
<dbReference type="Proteomes" id="UP000821853">
    <property type="component" value="Unassembled WGS sequence"/>
</dbReference>
<keyword evidence="5 6" id="KW-0472">Membrane</keyword>
<protein>
    <recommendedName>
        <fullName evidence="9">Monocarboxylate transporter</fullName>
    </recommendedName>
</protein>
<keyword evidence="2" id="KW-0813">Transport</keyword>
<name>A0A9J6GR43_HAELO</name>
<evidence type="ECO:0008006" key="9">
    <source>
        <dbReference type="Google" id="ProtNLM"/>
    </source>
</evidence>
<dbReference type="PANTHER" id="PTHR43385:SF1">
    <property type="entry name" value="RIBOFLAVIN TRANSPORTER RIBJ"/>
    <property type="match status" value="1"/>
</dbReference>
<comment type="subcellular location">
    <subcellularLocation>
        <location evidence="1">Membrane</location>
        <topology evidence="1">Multi-pass membrane protein</topology>
    </subcellularLocation>
</comment>
<evidence type="ECO:0000313" key="7">
    <source>
        <dbReference type="EMBL" id="KAH9377866.1"/>
    </source>
</evidence>
<keyword evidence="8" id="KW-1185">Reference proteome</keyword>
<organism evidence="7 8">
    <name type="scientific">Haemaphysalis longicornis</name>
    <name type="common">Bush tick</name>
    <dbReference type="NCBI Taxonomy" id="44386"/>
    <lineage>
        <taxon>Eukaryota</taxon>
        <taxon>Metazoa</taxon>
        <taxon>Ecdysozoa</taxon>
        <taxon>Arthropoda</taxon>
        <taxon>Chelicerata</taxon>
        <taxon>Arachnida</taxon>
        <taxon>Acari</taxon>
        <taxon>Parasitiformes</taxon>
        <taxon>Ixodida</taxon>
        <taxon>Ixodoidea</taxon>
        <taxon>Ixodidae</taxon>
        <taxon>Haemaphysalinae</taxon>
        <taxon>Haemaphysalis</taxon>
    </lineage>
</organism>
<gene>
    <name evidence="7" type="ORF">HPB48_020844</name>
</gene>
<feature type="transmembrane region" description="Helical" evidence="6">
    <location>
        <begin position="170"/>
        <end position="192"/>
    </location>
</feature>
<evidence type="ECO:0000256" key="1">
    <source>
        <dbReference type="ARBA" id="ARBA00004141"/>
    </source>
</evidence>
<dbReference type="InterPro" id="IPR052983">
    <property type="entry name" value="MFS_Riboflavin_Transporter"/>
</dbReference>
<dbReference type="GO" id="GO:0016020">
    <property type="term" value="C:membrane"/>
    <property type="evidence" value="ECO:0007669"/>
    <property type="project" value="UniProtKB-SubCell"/>
</dbReference>
<dbReference type="OrthoDB" id="6508058at2759"/>
<evidence type="ECO:0000256" key="3">
    <source>
        <dbReference type="ARBA" id="ARBA00022692"/>
    </source>
</evidence>
<evidence type="ECO:0000256" key="4">
    <source>
        <dbReference type="ARBA" id="ARBA00022989"/>
    </source>
</evidence>
<proteinExistence type="predicted"/>
<keyword evidence="4 6" id="KW-1133">Transmembrane helix</keyword>
<dbReference type="AlphaFoldDB" id="A0A9J6GR43"/>
<comment type="caution">
    <text evidence="7">The sequence shown here is derived from an EMBL/GenBank/DDBJ whole genome shotgun (WGS) entry which is preliminary data.</text>
</comment>
<evidence type="ECO:0000256" key="2">
    <source>
        <dbReference type="ARBA" id="ARBA00022448"/>
    </source>
</evidence>
<feature type="transmembrane region" description="Helical" evidence="6">
    <location>
        <begin position="146"/>
        <end position="164"/>
    </location>
</feature>
<evidence type="ECO:0000256" key="6">
    <source>
        <dbReference type="SAM" id="Phobius"/>
    </source>
</evidence>
<dbReference type="Gene3D" id="1.20.1250.20">
    <property type="entry name" value="MFS general substrate transporter like domains"/>
    <property type="match status" value="1"/>
</dbReference>
<dbReference type="VEuPathDB" id="VectorBase:HLOH_042359"/>
<keyword evidence="3 6" id="KW-0812">Transmembrane</keyword>
<evidence type="ECO:0000313" key="8">
    <source>
        <dbReference type="Proteomes" id="UP000821853"/>
    </source>
</evidence>
<dbReference type="PANTHER" id="PTHR43385">
    <property type="entry name" value="RIBOFLAVIN TRANSPORTER RIBJ"/>
    <property type="match status" value="1"/>
</dbReference>
<reference evidence="7 8" key="1">
    <citation type="journal article" date="2020" name="Cell">
        <title>Large-Scale Comparative Analyses of Tick Genomes Elucidate Their Genetic Diversity and Vector Capacities.</title>
        <authorList>
            <consortium name="Tick Genome and Microbiome Consortium (TIGMIC)"/>
            <person name="Jia N."/>
            <person name="Wang J."/>
            <person name="Shi W."/>
            <person name="Du L."/>
            <person name="Sun Y."/>
            <person name="Zhan W."/>
            <person name="Jiang J.F."/>
            <person name="Wang Q."/>
            <person name="Zhang B."/>
            <person name="Ji P."/>
            <person name="Bell-Sakyi L."/>
            <person name="Cui X.M."/>
            <person name="Yuan T.T."/>
            <person name="Jiang B.G."/>
            <person name="Yang W.F."/>
            <person name="Lam T.T."/>
            <person name="Chang Q.C."/>
            <person name="Ding S.J."/>
            <person name="Wang X.J."/>
            <person name="Zhu J.G."/>
            <person name="Ruan X.D."/>
            <person name="Zhao L."/>
            <person name="Wei J.T."/>
            <person name="Ye R.Z."/>
            <person name="Que T.C."/>
            <person name="Du C.H."/>
            <person name="Zhou Y.H."/>
            <person name="Cheng J.X."/>
            <person name="Dai P.F."/>
            <person name="Guo W.B."/>
            <person name="Han X.H."/>
            <person name="Huang E.J."/>
            <person name="Li L.F."/>
            <person name="Wei W."/>
            <person name="Gao Y.C."/>
            <person name="Liu J.Z."/>
            <person name="Shao H.Z."/>
            <person name="Wang X."/>
            <person name="Wang C.C."/>
            <person name="Yang T.C."/>
            <person name="Huo Q.B."/>
            <person name="Li W."/>
            <person name="Chen H.Y."/>
            <person name="Chen S.E."/>
            <person name="Zhou L.G."/>
            <person name="Ni X.B."/>
            <person name="Tian J.H."/>
            <person name="Sheng Y."/>
            <person name="Liu T."/>
            <person name="Pan Y.S."/>
            <person name="Xia L.Y."/>
            <person name="Li J."/>
            <person name="Zhao F."/>
            <person name="Cao W.C."/>
        </authorList>
    </citation>
    <scope>NUCLEOTIDE SEQUENCE [LARGE SCALE GENOMIC DNA]</scope>
    <source>
        <strain evidence="7">HaeL-2018</strain>
    </source>
</reference>
<evidence type="ECO:0000256" key="5">
    <source>
        <dbReference type="ARBA" id="ARBA00023136"/>
    </source>
</evidence>
<dbReference type="InterPro" id="IPR036259">
    <property type="entry name" value="MFS_trans_sf"/>
</dbReference>
<dbReference type="SUPFAM" id="SSF103473">
    <property type="entry name" value="MFS general substrate transporter"/>
    <property type="match status" value="1"/>
</dbReference>
<dbReference type="EMBL" id="JABSTR010000008">
    <property type="protein sequence ID" value="KAH9377866.1"/>
    <property type="molecule type" value="Genomic_DNA"/>
</dbReference>